<feature type="transmembrane region" description="Helical" evidence="1">
    <location>
        <begin position="238"/>
        <end position="255"/>
    </location>
</feature>
<dbReference type="Proteomes" id="UP000800035">
    <property type="component" value="Unassembled WGS sequence"/>
</dbReference>
<evidence type="ECO:0000313" key="2">
    <source>
        <dbReference type="EMBL" id="KAF1955149.1"/>
    </source>
</evidence>
<dbReference type="OrthoDB" id="10437868at2759"/>
<evidence type="ECO:0000256" key="1">
    <source>
        <dbReference type="SAM" id="Phobius"/>
    </source>
</evidence>
<sequence length="256" mass="28343">MDVQPPTVIPKPLTSLRSLEAAITLKGRSGPNAWFIPPIPVIIVQGHSSIVVSLESTSRHTPDLSNALTLTANSKSEVSGVNKILSAISATCTSRPILWNLTSLSNATLKIAREPLQGATTISDISRGSIQTWAEILYKQPNNLIDNRTLYQLDKRSLSSSVPLWTKCDAEEGRVYMSPRWNIFDGVLDSLDEIGPTWKELPLKSSAFNELNAVNEGNHWRREAPVIRLKDSRGYNHIWGSLIMALIYILPPLYFG</sequence>
<dbReference type="EMBL" id="ML976995">
    <property type="protein sequence ID" value="KAF1955149.1"/>
    <property type="molecule type" value="Genomic_DNA"/>
</dbReference>
<keyword evidence="1" id="KW-0812">Transmembrane</keyword>
<gene>
    <name evidence="2" type="ORF">CC80DRAFT_88433</name>
</gene>
<evidence type="ECO:0000313" key="3">
    <source>
        <dbReference type="Proteomes" id="UP000800035"/>
    </source>
</evidence>
<reference evidence="2" key="1">
    <citation type="journal article" date="2020" name="Stud. Mycol.">
        <title>101 Dothideomycetes genomes: a test case for predicting lifestyles and emergence of pathogens.</title>
        <authorList>
            <person name="Haridas S."/>
            <person name="Albert R."/>
            <person name="Binder M."/>
            <person name="Bloem J."/>
            <person name="Labutti K."/>
            <person name="Salamov A."/>
            <person name="Andreopoulos B."/>
            <person name="Baker S."/>
            <person name="Barry K."/>
            <person name="Bills G."/>
            <person name="Bluhm B."/>
            <person name="Cannon C."/>
            <person name="Castanera R."/>
            <person name="Culley D."/>
            <person name="Daum C."/>
            <person name="Ezra D."/>
            <person name="Gonzalez J."/>
            <person name="Henrissat B."/>
            <person name="Kuo A."/>
            <person name="Liang C."/>
            <person name="Lipzen A."/>
            <person name="Lutzoni F."/>
            <person name="Magnuson J."/>
            <person name="Mondo S."/>
            <person name="Nolan M."/>
            <person name="Ohm R."/>
            <person name="Pangilinan J."/>
            <person name="Park H.-J."/>
            <person name="Ramirez L."/>
            <person name="Alfaro M."/>
            <person name="Sun H."/>
            <person name="Tritt A."/>
            <person name="Yoshinaga Y."/>
            <person name="Zwiers L.-H."/>
            <person name="Turgeon B."/>
            <person name="Goodwin S."/>
            <person name="Spatafora J."/>
            <person name="Crous P."/>
            <person name="Grigoriev I."/>
        </authorList>
    </citation>
    <scope>NUCLEOTIDE SEQUENCE</scope>
    <source>
        <strain evidence="2">CBS 675.92</strain>
    </source>
</reference>
<name>A0A6A5TTT0_9PLEO</name>
<keyword evidence="1" id="KW-0472">Membrane</keyword>
<proteinExistence type="predicted"/>
<keyword evidence="3" id="KW-1185">Reference proteome</keyword>
<dbReference type="AlphaFoldDB" id="A0A6A5TTT0"/>
<organism evidence="2 3">
    <name type="scientific">Byssothecium circinans</name>
    <dbReference type="NCBI Taxonomy" id="147558"/>
    <lineage>
        <taxon>Eukaryota</taxon>
        <taxon>Fungi</taxon>
        <taxon>Dikarya</taxon>
        <taxon>Ascomycota</taxon>
        <taxon>Pezizomycotina</taxon>
        <taxon>Dothideomycetes</taxon>
        <taxon>Pleosporomycetidae</taxon>
        <taxon>Pleosporales</taxon>
        <taxon>Massarineae</taxon>
        <taxon>Massarinaceae</taxon>
        <taxon>Byssothecium</taxon>
    </lineage>
</organism>
<keyword evidence="1" id="KW-1133">Transmembrane helix</keyword>
<accession>A0A6A5TTT0</accession>
<protein>
    <submittedName>
        <fullName evidence="2">Uncharacterized protein</fullName>
    </submittedName>
</protein>